<dbReference type="Proteomes" id="UP000694843">
    <property type="component" value="Unplaced"/>
</dbReference>
<keyword evidence="2" id="KW-1185">Reference proteome</keyword>
<reference evidence="3" key="1">
    <citation type="submission" date="2025-08" db="UniProtKB">
        <authorList>
            <consortium name="RefSeq"/>
        </authorList>
    </citation>
    <scope>IDENTIFICATION</scope>
    <source>
        <tissue evidence="3">Whole organism</tissue>
    </source>
</reference>
<evidence type="ECO:0000313" key="3">
    <source>
        <dbReference type="RefSeq" id="XP_018015776.1"/>
    </source>
</evidence>
<proteinExistence type="predicted"/>
<feature type="region of interest" description="Disordered" evidence="1">
    <location>
        <begin position="15"/>
        <end position="34"/>
    </location>
</feature>
<dbReference type="GeneID" id="108672590"/>
<feature type="region of interest" description="Disordered" evidence="1">
    <location>
        <begin position="479"/>
        <end position="499"/>
    </location>
</feature>
<dbReference type="KEGG" id="hazt:108672590"/>
<name>A0A8B7NRT3_HYAAZ</name>
<dbReference type="RefSeq" id="XP_018015776.1">
    <property type="nucleotide sequence ID" value="XM_018160287.1"/>
</dbReference>
<dbReference type="OrthoDB" id="120976at2759"/>
<dbReference type="AlphaFoldDB" id="A0A8B7NRT3"/>
<evidence type="ECO:0000313" key="2">
    <source>
        <dbReference type="Proteomes" id="UP000694843"/>
    </source>
</evidence>
<gene>
    <name evidence="3" type="primary">LOC108672590</name>
</gene>
<protein>
    <submittedName>
        <fullName evidence="3">Uncharacterized protein LOC108672590</fullName>
    </submittedName>
</protein>
<evidence type="ECO:0000256" key="1">
    <source>
        <dbReference type="SAM" id="MobiDB-lite"/>
    </source>
</evidence>
<accession>A0A8B7NRT3</accession>
<feature type="non-terminal residue" evidence="3">
    <location>
        <position position="1"/>
    </location>
</feature>
<sequence>VSIWPLDAAWPALPPPCQEGHDAGVESPPSPRADVRLPALPPPCQEGNTRALLVFKTSFPFIPGSGGWVKLHVTDVLRDPDGPRKMADVAKTDDLRPSASEGSVCKMVFSINRAIYCFTALSSKVLQFVVNKECSDKKSNETYKQYMERRQGRPFGDEEWNNLCPNLINFLETAWNPENLDATDLFILLDHIFGNDVTRNHSELSNKLQVVKNLRHEIMYYWSPSTIHQKLDELSTALVELVREAGWFYRLLLTELVTTEKELKDEIEKIVGPLGIESLSWNATYSIESHVKPFTTLDAQLEFLNKEGDSVGKAFSLMNQDVRSVFVDSTTMMLFCEIMNDFPETISSWETPGDVALDILEMFRKRIISSREDYSGAKKFVDDLFEFIGAAALKSLCDSVLTFSENKGVLHLKEDWHLEDLLAGLLKLNIPKSKEDNFSGTFHNKTLQEMFAADYVFHRILACDDPLNVIIGTTPHVSTRVDDRTPRSSNMLEVTEPSKELLQSPTNLQPLRAVLQYVEQMLMRRSSFHLHCRWDELEEALQQAGAI</sequence>
<organism evidence="2 3">
    <name type="scientific">Hyalella azteca</name>
    <name type="common">Amphipod</name>
    <dbReference type="NCBI Taxonomy" id="294128"/>
    <lineage>
        <taxon>Eukaryota</taxon>
        <taxon>Metazoa</taxon>
        <taxon>Ecdysozoa</taxon>
        <taxon>Arthropoda</taxon>
        <taxon>Crustacea</taxon>
        <taxon>Multicrustacea</taxon>
        <taxon>Malacostraca</taxon>
        <taxon>Eumalacostraca</taxon>
        <taxon>Peracarida</taxon>
        <taxon>Amphipoda</taxon>
        <taxon>Senticaudata</taxon>
        <taxon>Talitrida</taxon>
        <taxon>Talitroidea</taxon>
        <taxon>Hyalellidae</taxon>
        <taxon>Hyalella</taxon>
    </lineage>
</organism>